<organism evidence="1 2">
    <name type="scientific">Setaria italica</name>
    <name type="common">Foxtail millet</name>
    <name type="synonym">Panicum italicum</name>
    <dbReference type="NCBI Taxonomy" id="4555"/>
    <lineage>
        <taxon>Eukaryota</taxon>
        <taxon>Viridiplantae</taxon>
        <taxon>Streptophyta</taxon>
        <taxon>Embryophyta</taxon>
        <taxon>Tracheophyta</taxon>
        <taxon>Spermatophyta</taxon>
        <taxon>Magnoliopsida</taxon>
        <taxon>Liliopsida</taxon>
        <taxon>Poales</taxon>
        <taxon>Poaceae</taxon>
        <taxon>PACMAD clade</taxon>
        <taxon>Panicoideae</taxon>
        <taxon>Panicodae</taxon>
        <taxon>Paniceae</taxon>
        <taxon>Cenchrinae</taxon>
        <taxon>Setaria</taxon>
    </lineage>
</organism>
<sequence length="35" mass="4024">MPSLHLESFILLCCWQPGTSRNTEAVLFSRACHFQ</sequence>
<name>K3Y3V3_SETIT</name>
<accession>K3Y3V3</accession>
<keyword evidence="2" id="KW-1185">Reference proteome</keyword>
<dbReference type="EnsemblPlants" id="KQL11387">
    <property type="protein sequence ID" value="KQL11387"/>
    <property type="gene ID" value="SETIT_008891mg"/>
</dbReference>
<dbReference type="Proteomes" id="UP000004995">
    <property type="component" value="Unassembled WGS sequence"/>
</dbReference>
<dbReference type="InParanoid" id="K3Y3V3"/>
<reference evidence="1" key="2">
    <citation type="submission" date="2018-08" db="UniProtKB">
        <authorList>
            <consortium name="EnsemblPlants"/>
        </authorList>
    </citation>
    <scope>IDENTIFICATION</scope>
    <source>
        <strain evidence="1">Yugu1</strain>
    </source>
</reference>
<protein>
    <submittedName>
        <fullName evidence="1">Uncharacterized protein</fullName>
    </submittedName>
</protein>
<evidence type="ECO:0000313" key="2">
    <source>
        <dbReference type="Proteomes" id="UP000004995"/>
    </source>
</evidence>
<evidence type="ECO:0000313" key="1">
    <source>
        <dbReference type="EnsemblPlants" id="KQL11387"/>
    </source>
</evidence>
<dbReference type="AlphaFoldDB" id="K3Y3V3"/>
<dbReference type="HOGENOM" id="CLU_3369349_0_0_1"/>
<dbReference type="EMBL" id="AGNK02002606">
    <property type="status" value="NOT_ANNOTATED_CDS"/>
    <property type="molecule type" value="Genomic_DNA"/>
</dbReference>
<proteinExistence type="predicted"/>
<dbReference type="Gramene" id="KQL11387">
    <property type="protein sequence ID" value="KQL11387"/>
    <property type="gene ID" value="SETIT_008891mg"/>
</dbReference>
<reference evidence="2" key="1">
    <citation type="journal article" date="2012" name="Nat. Biotechnol.">
        <title>Reference genome sequence of the model plant Setaria.</title>
        <authorList>
            <person name="Bennetzen J.L."/>
            <person name="Schmutz J."/>
            <person name="Wang H."/>
            <person name="Percifield R."/>
            <person name="Hawkins J."/>
            <person name="Pontaroli A.C."/>
            <person name="Estep M."/>
            <person name="Feng L."/>
            <person name="Vaughn J.N."/>
            <person name="Grimwood J."/>
            <person name="Jenkins J."/>
            <person name="Barry K."/>
            <person name="Lindquist E."/>
            <person name="Hellsten U."/>
            <person name="Deshpande S."/>
            <person name="Wang X."/>
            <person name="Wu X."/>
            <person name="Mitros T."/>
            <person name="Triplett J."/>
            <person name="Yang X."/>
            <person name="Ye C.Y."/>
            <person name="Mauro-Herrera M."/>
            <person name="Wang L."/>
            <person name="Li P."/>
            <person name="Sharma M."/>
            <person name="Sharma R."/>
            <person name="Ronald P.C."/>
            <person name="Panaud O."/>
            <person name="Kellogg E.A."/>
            <person name="Brutnell T.P."/>
            <person name="Doust A.N."/>
            <person name="Tuskan G.A."/>
            <person name="Rokhsar D."/>
            <person name="Devos K.M."/>
        </authorList>
    </citation>
    <scope>NUCLEOTIDE SEQUENCE [LARGE SCALE GENOMIC DNA]</scope>
    <source>
        <strain evidence="2">cv. Yugu1</strain>
    </source>
</reference>